<dbReference type="PANTHER" id="PTHR42776:SF27">
    <property type="entry name" value="DIPEPTIDYL PEPTIDASE FAMILY MEMBER 6"/>
    <property type="match status" value="1"/>
</dbReference>
<dbReference type="NCBIfam" id="NF033523">
    <property type="entry name" value="lasso_peptidase"/>
    <property type="match status" value="1"/>
</dbReference>
<dbReference type="AlphaFoldDB" id="D4Z8W3"/>
<feature type="signal peptide" evidence="4">
    <location>
        <begin position="1"/>
        <end position="21"/>
    </location>
</feature>
<keyword evidence="4" id="KW-0732">Signal</keyword>
<dbReference type="Pfam" id="PF07676">
    <property type="entry name" value="PD40"/>
    <property type="match status" value="1"/>
</dbReference>
<dbReference type="HOGENOM" id="CLU_391760_0_0_5"/>
<keyword evidence="2" id="KW-0645">Protease</keyword>
<evidence type="ECO:0000259" key="5">
    <source>
        <dbReference type="Pfam" id="PF00326"/>
    </source>
</evidence>
<dbReference type="InterPro" id="IPR029058">
    <property type="entry name" value="AB_hydrolase_fold"/>
</dbReference>
<geneLocation type="plasmid" evidence="6 7">
    <name>pCHQ1</name>
</geneLocation>
<dbReference type="RefSeq" id="WP_013041636.1">
    <property type="nucleotide sequence ID" value="NC_014007.1"/>
</dbReference>
<feature type="chain" id="PRO_5003068505" evidence="4">
    <location>
        <begin position="22"/>
        <end position="747"/>
    </location>
</feature>
<dbReference type="Gene3D" id="2.120.10.30">
    <property type="entry name" value="TolB, C-terminal domain"/>
    <property type="match status" value="1"/>
</dbReference>
<dbReference type="InterPro" id="IPR011042">
    <property type="entry name" value="6-blade_b-propeller_TolB-like"/>
</dbReference>
<dbReference type="PROSITE" id="PS51257">
    <property type="entry name" value="PROKAR_LIPOPROTEIN"/>
    <property type="match status" value="1"/>
</dbReference>
<dbReference type="PANTHER" id="PTHR42776">
    <property type="entry name" value="SERINE PEPTIDASE S9 FAMILY MEMBER"/>
    <property type="match status" value="1"/>
</dbReference>
<evidence type="ECO:0000256" key="4">
    <source>
        <dbReference type="SAM" id="SignalP"/>
    </source>
</evidence>
<dbReference type="Gene3D" id="3.40.50.1820">
    <property type="entry name" value="alpha/beta hydrolase"/>
    <property type="match status" value="1"/>
</dbReference>
<name>D4Z8W3_SPHIU</name>
<proteinExistence type="predicted"/>
<keyword evidence="1" id="KW-0378">Hydrolase</keyword>
<feature type="region of interest" description="Disordered" evidence="3">
    <location>
        <begin position="707"/>
        <end position="747"/>
    </location>
</feature>
<evidence type="ECO:0000313" key="6">
    <source>
        <dbReference type="EMBL" id="BAI99045.1"/>
    </source>
</evidence>
<dbReference type="InterPro" id="IPR011659">
    <property type="entry name" value="WD40"/>
</dbReference>
<keyword evidence="6" id="KW-0614">Plasmid</keyword>
<dbReference type="EMBL" id="AP010805">
    <property type="protein sequence ID" value="BAI99045.1"/>
    <property type="molecule type" value="Genomic_DNA"/>
</dbReference>
<dbReference type="GO" id="GO:0006508">
    <property type="term" value="P:proteolysis"/>
    <property type="evidence" value="ECO:0007669"/>
    <property type="project" value="InterPro"/>
</dbReference>
<keyword evidence="2" id="KW-0720">Serine protease</keyword>
<evidence type="ECO:0000256" key="1">
    <source>
        <dbReference type="ARBA" id="ARBA00022801"/>
    </source>
</evidence>
<protein>
    <submittedName>
        <fullName evidence="6">Putative peptidase</fullName>
    </submittedName>
</protein>
<gene>
    <name evidence="6" type="ordered locus">SJA_P1-00930</name>
</gene>
<organism evidence="6 7">
    <name type="scientific">Sphingobium indicum (strain DSM 16413 / CCM 7287 / MTCC 6362 / UT26 / NBRC 101211 / UT26S)</name>
    <name type="common">Sphingobium japonicum</name>
    <dbReference type="NCBI Taxonomy" id="452662"/>
    <lineage>
        <taxon>Bacteria</taxon>
        <taxon>Pseudomonadati</taxon>
        <taxon>Pseudomonadota</taxon>
        <taxon>Alphaproteobacteria</taxon>
        <taxon>Sphingomonadales</taxon>
        <taxon>Sphingomonadaceae</taxon>
        <taxon>Sphingobium</taxon>
    </lineage>
</organism>
<evidence type="ECO:0000256" key="2">
    <source>
        <dbReference type="ARBA" id="ARBA00022825"/>
    </source>
</evidence>
<dbReference type="GO" id="GO:0004252">
    <property type="term" value="F:serine-type endopeptidase activity"/>
    <property type="evidence" value="ECO:0007669"/>
    <property type="project" value="TreeGrafter"/>
</dbReference>
<feature type="domain" description="Peptidase S9 prolyl oligopeptidase catalytic" evidence="5">
    <location>
        <begin position="503"/>
        <end position="679"/>
    </location>
</feature>
<dbReference type="SUPFAM" id="SSF53474">
    <property type="entry name" value="alpha/beta-Hydrolases"/>
    <property type="match status" value="1"/>
</dbReference>
<dbReference type="GeneID" id="97558565"/>
<keyword evidence="7" id="KW-1185">Reference proteome</keyword>
<dbReference type="InterPro" id="IPR053536">
    <property type="entry name" value="Lasso_peptide_isopeptidase"/>
</dbReference>
<sequence length="747" mass="82398">MRILAWTTGALILLLSCPALASAEYAAQASPDCADIISATGHSRASRLQPEDMIRLRDIGPPDGSAAAAGLISASPDGRHLAFQIRRADPAANGYCLAMVVMEARPGAVPRIVDQGGVLIRYQYDDLWGLAGWPTGWPVEIVPRWSADGQWIAFLKKQGARVQVWRARVDGSSSQAVTRSPDDVVGFAWTGDGGIIFSTRPEYGRRLAAIESEGLSGFLFDDRFWPLARSRPMVRAGSSLVAFHVNVESQELRSATPEEARTVGAVQEEERVERPLLSVVREGRRAWVTKREPQRYVSPTSLSVTLPDGTTATCTSTACDHIVDLWWSAGSAGVLFLARTGWGSSDLSLFAWDPSVGSPRRILATADLLVGCQPTGRHFFCLREGSTTPRHLVDIDLVTGTSRTLFEPNPEIASLRLGQVQRLQWRNNRGQECFGDLVLPPTHKPGEKHPLIVVQYQSRGFLRGGTGDEYPIFLFASHGYAVLSLQRPPERGGLGDAKDQISFERSNIAKWADRESVLSAVLEGVRLAESMGVIDEDRIGLTGLSDGVSTVMHALIETHIFKAVSISQCCDDPKIQTNYVGSQFSDFLHQVGYPSLDEGRLDFWQPHSLALNAARVSAAILIQVSEDEYRSALESFAALRHSGRPVEMYVFPDEHHIKWQPAHRMAVYERNLAWFDFWLRSIEDTSVERASEIARWKAMRDSSASAPARQVATWPTPRRRPGQEGGYSPCRSSGRIEQVGPGRCRHR</sequence>
<evidence type="ECO:0000313" key="7">
    <source>
        <dbReference type="Proteomes" id="UP000007753"/>
    </source>
</evidence>
<dbReference type="Proteomes" id="UP000007753">
    <property type="component" value="Plasmid pCHQ1"/>
</dbReference>
<dbReference type="KEGG" id="sjp:SJA_P1-00930"/>
<dbReference type="SUPFAM" id="SSF82171">
    <property type="entry name" value="DPP6 N-terminal domain-like"/>
    <property type="match status" value="1"/>
</dbReference>
<accession>D4Z8W3</accession>
<dbReference type="InterPro" id="IPR001375">
    <property type="entry name" value="Peptidase_S9_cat"/>
</dbReference>
<evidence type="ECO:0000256" key="3">
    <source>
        <dbReference type="SAM" id="MobiDB-lite"/>
    </source>
</evidence>
<dbReference type="Pfam" id="PF00326">
    <property type="entry name" value="Peptidase_S9"/>
    <property type="match status" value="1"/>
</dbReference>
<reference evidence="6 7" key="1">
    <citation type="journal article" date="2010" name="J. Bacteriol.">
        <title>Complete genome sequence of the representative gamma-hexachlorocyclohexane-degrading bacterium Sphingobium japonicum UT26.</title>
        <authorList>
            <person name="Nagata Y."/>
            <person name="Ohtsubo Y."/>
            <person name="Endo R."/>
            <person name="Ichikawa N."/>
            <person name="Ankai A."/>
            <person name="Oguchi A."/>
            <person name="Fukui S."/>
            <person name="Fujita N."/>
            <person name="Tsuda M."/>
        </authorList>
    </citation>
    <scope>NUCLEOTIDE SEQUENCE [LARGE SCALE GENOMIC DNA]</scope>
    <source>
        <strain evidence="7">DSM 16413 / CCM 7287 / MTCC 6362 / UT26 / NBRC 101211 / UT26S</strain>
        <plasmid evidence="6 7">pCHQ1</plasmid>
    </source>
</reference>